<evidence type="ECO:0000256" key="12">
    <source>
        <dbReference type="ARBA" id="ARBA00044727"/>
    </source>
</evidence>
<dbReference type="GO" id="GO:0006488">
    <property type="term" value="P:dolichol-linked oligosaccharide biosynthetic process"/>
    <property type="evidence" value="ECO:0007669"/>
    <property type="project" value="UniProtKB-UniRule"/>
</dbReference>
<evidence type="ECO:0000256" key="2">
    <source>
        <dbReference type="ARBA" id="ARBA00004922"/>
    </source>
</evidence>
<reference evidence="15 16" key="1">
    <citation type="submission" date="2019-03" db="EMBL/GenBank/DDBJ databases">
        <title>An improved genome assembly of the fluke Schistosoma japonicum.</title>
        <authorList>
            <person name="Hu W."/>
            <person name="Luo F."/>
            <person name="Yin M."/>
            <person name="Mo X."/>
            <person name="Sun C."/>
            <person name="Wu Q."/>
            <person name="Zhu B."/>
            <person name="Xiang M."/>
            <person name="Wang J."/>
            <person name="Wang Y."/>
            <person name="Zhang T."/>
            <person name="Xu B."/>
            <person name="Zheng H."/>
            <person name="Feng Z."/>
        </authorList>
    </citation>
    <scope>NUCLEOTIDE SEQUENCE [LARGE SCALE GENOMIC DNA]</scope>
    <source>
        <strain evidence="15">HuSjv2</strain>
        <tissue evidence="15">Worms</tissue>
    </source>
</reference>
<keyword evidence="16" id="KW-1185">Reference proteome</keyword>
<feature type="transmembrane region" description="Helical" evidence="14">
    <location>
        <begin position="388"/>
        <end position="407"/>
    </location>
</feature>
<feature type="transmembrane region" description="Helical" evidence="14">
    <location>
        <begin position="6"/>
        <end position="26"/>
    </location>
</feature>
<name>A0A4Z2DKI2_SCHJA</name>
<organism evidence="15 16">
    <name type="scientific">Schistosoma japonicum</name>
    <name type="common">Blood fluke</name>
    <dbReference type="NCBI Taxonomy" id="6182"/>
    <lineage>
        <taxon>Eukaryota</taxon>
        <taxon>Metazoa</taxon>
        <taxon>Spiralia</taxon>
        <taxon>Lophotrochozoa</taxon>
        <taxon>Platyhelminthes</taxon>
        <taxon>Trematoda</taxon>
        <taxon>Digenea</taxon>
        <taxon>Strigeidida</taxon>
        <taxon>Schistosomatoidea</taxon>
        <taxon>Schistosomatidae</taxon>
        <taxon>Schistosoma</taxon>
    </lineage>
</organism>
<comment type="caution">
    <text evidence="15">The sequence shown here is derived from an EMBL/GenBank/DDBJ whole genome shotgun (WGS) entry which is preliminary data.</text>
</comment>
<comment type="pathway">
    <text evidence="2">Protein modification; protein glycosylation.</text>
</comment>
<comment type="catalytic activity">
    <reaction evidence="13">
        <text>an alpha-D-Glc-(1-&gt;3)-alpha-D-Glc-(1-&gt;3)-alpha-D-Man-(1-&gt;2)-alpha-D-Man-(1-&gt;2)-alpha-D-Man-(1-&gt;3)-[alpha-D-Man-(1-&gt;2)-alpha-D-Man-(1-&gt;3)-[alpha-D-Man-(1-&gt;2)-alpha-D-Man-(1-&gt;6)]-alpha-D-Man-(1-&gt;6)]-beta-D-Man-(1-&gt;4)-beta-D-GlcNAc-(1-&gt;4)-alpha-D-GlcNAc-diphospho-di-trans,poly-cis-dolichol + a di-trans,poly-cis-dolichyl beta-D-glucosyl phosphate = a alpha-D-Glc-(1-&gt;2)-alpha-D-Glc-(1-&gt;3)-alpha-D-Glc-(1-&gt;3)-alpha-D-Man-(1-&gt;2)-alpha-D-Man-(1-&gt;2)-alpha-D-Man-(1-&gt;3)-[alpha-D-Man-(1-&gt;2)-alpha-D-Man-(1-&gt;3)-[alpha-D-Man-(1-&gt;2)-alpha-D-Man-(1-&gt;6)]-alpha-D-Man-(1-&gt;6)]-beta-D-Man-(1-&gt;4)-beta-D-GlcNAc-(1-&gt;4)-alpha-D-GlcNAc-diphospho-di-trans,poly-cis-dolichol + a di-trans,poly-cis-dolichyl phosphate + H(+)</text>
        <dbReference type="Rhea" id="RHEA:29543"/>
        <dbReference type="Rhea" id="RHEA-COMP:19498"/>
        <dbReference type="Rhea" id="RHEA-COMP:19502"/>
        <dbReference type="Rhea" id="RHEA-COMP:19512"/>
        <dbReference type="Rhea" id="RHEA-COMP:19522"/>
        <dbReference type="ChEBI" id="CHEBI:15378"/>
        <dbReference type="ChEBI" id="CHEBI:57525"/>
        <dbReference type="ChEBI" id="CHEBI:57683"/>
        <dbReference type="ChEBI" id="CHEBI:132522"/>
        <dbReference type="ChEBI" id="CHEBI:132523"/>
        <dbReference type="EC" id="2.4.1.256"/>
    </reaction>
    <physiologicalReaction direction="left-to-right" evidence="13">
        <dbReference type="Rhea" id="RHEA:29544"/>
    </physiologicalReaction>
</comment>
<dbReference type="PANTHER" id="PTHR12989:SF10">
    <property type="entry name" value="DOL-P-GLC:GLC(2)MAN(9)GLCNAC(2)-PP-DOL ALPHA-1,2-GLUCOSYLTRANSFERASE-RELATED"/>
    <property type="match status" value="1"/>
</dbReference>
<evidence type="ECO:0000313" key="16">
    <source>
        <dbReference type="Proteomes" id="UP000311919"/>
    </source>
</evidence>
<dbReference type="Proteomes" id="UP000311919">
    <property type="component" value="Unassembled WGS sequence"/>
</dbReference>
<evidence type="ECO:0000256" key="7">
    <source>
        <dbReference type="ARBA" id="ARBA00022679"/>
    </source>
</evidence>
<feature type="transmembrane region" description="Helical" evidence="14">
    <location>
        <begin position="230"/>
        <end position="251"/>
    </location>
</feature>
<feature type="transmembrane region" description="Helical" evidence="14">
    <location>
        <begin position="119"/>
        <end position="139"/>
    </location>
</feature>
<dbReference type="AlphaFoldDB" id="A0A4Z2DKI2"/>
<keyword evidence="11 14" id="KW-0472">Membrane</keyword>
<keyword evidence="8 14" id="KW-0812">Transmembrane</keyword>
<evidence type="ECO:0000256" key="4">
    <source>
        <dbReference type="ARBA" id="ARBA00011967"/>
    </source>
</evidence>
<evidence type="ECO:0000256" key="3">
    <source>
        <dbReference type="ARBA" id="ARBA00010600"/>
    </source>
</evidence>
<evidence type="ECO:0000256" key="9">
    <source>
        <dbReference type="ARBA" id="ARBA00022824"/>
    </source>
</evidence>
<comment type="subcellular location">
    <subcellularLocation>
        <location evidence="1">Endoplasmic reticulum membrane</location>
        <topology evidence="1">Multi-pass membrane protein</topology>
    </subcellularLocation>
</comment>
<proteinExistence type="inferred from homology"/>
<feature type="transmembrane region" description="Helical" evidence="14">
    <location>
        <begin position="313"/>
        <end position="338"/>
    </location>
</feature>
<accession>A0A4Z2DKI2</accession>
<dbReference type="PIRSF" id="PIRSF028810">
    <property type="entry name" value="Alpha1_2_glucosyltferase_Alg10"/>
    <property type="match status" value="1"/>
</dbReference>
<feature type="transmembrane region" description="Helical" evidence="14">
    <location>
        <begin position="88"/>
        <end position="107"/>
    </location>
</feature>
<feature type="transmembrane region" description="Helical" evidence="14">
    <location>
        <begin position="358"/>
        <end position="376"/>
    </location>
</feature>
<dbReference type="GO" id="GO:0106073">
    <property type="term" value="F:dolichyl pyrophosphate Glc2Man9GlcNAc2 alpha-1,2-glucosyltransferase activity"/>
    <property type="evidence" value="ECO:0007669"/>
    <property type="project" value="UniProtKB-UniRule"/>
</dbReference>
<feature type="transmembrane region" description="Helical" evidence="14">
    <location>
        <begin position="271"/>
        <end position="292"/>
    </location>
</feature>
<keyword evidence="7 15" id="KW-0808">Transferase</keyword>
<evidence type="ECO:0000256" key="6">
    <source>
        <dbReference type="ARBA" id="ARBA00022676"/>
    </source>
</evidence>
<evidence type="ECO:0000256" key="10">
    <source>
        <dbReference type="ARBA" id="ARBA00022989"/>
    </source>
</evidence>
<dbReference type="PANTHER" id="PTHR12989">
    <property type="entry name" value="ALPHA-1,2-GLUCOSYLTRANSFERASE ALG10"/>
    <property type="match status" value="1"/>
</dbReference>
<keyword evidence="6 14" id="KW-0328">Glycosyltransferase</keyword>
<feature type="transmembrane region" description="Helical" evidence="14">
    <location>
        <begin position="145"/>
        <end position="167"/>
    </location>
</feature>
<dbReference type="GO" id="GO:0005789">
    <property type="term" value="C:endoplasmic reticulum membrane"/>
    <property type="evidence" value="ECO:0007669"/>
    <property type="project" value="UniProtKB-SubCell"/>
</dbReference>
<sequence length="473" mass="55888">MDHSYVVSWMLITCIAAVSYFLTYVFSIYQHEPYMDEVFHVRQTLKYIQGDWKSWDNKITTPPGLYVAFVFAHKLLGLMGALPTKLFAMHFRFLSVLFSTLNHVVILRLIRIMKCDSPNILAMAVVSEPLLIFFSAFYYTDHCSILFVMASVYFSLLHHNWLSALFLSYSIFTRQSNIVWVPLLMCIHASRRLSQDIFGHDRCSSIIWIRRLLYKVALHPFSFVRVTLKCVFESCLPFVLVLVAFMYFVIINKGIVLGDREAHTAVLNIPQFFYFVTFCALSTPFHFVDFLVSSVKSFNSLVVNRRWNALSMHLLTTLILILFILISLKYCFFVHPYLVADNRHYTFYVWRKVIYRSIPTYYALSIVYLVALVYFVKTLFLSRRSILFGTFMERLTVIICTFIVVVASKLLELRYFLIPYILWRVFSFSYAHYKYLFCEILWNLSIAFITAYLFIFKSFEWPSEPGVYQRFMW</sequence>
<dbReference type="OrthoDB" id="4769at2759"/>
<evidence type="ECO:0000256" key="5">
    <source>
        <dbReference type="ARBA" id="ARBA00018512"/>
    </source>
</evidence>
<evidence type="ECO:0000256" key="1">
    <source>
        <dbReference type="ARBA" id="ARBA00004477"/>
    </source>
</evidence>
<evidence type="ECO:0000256" key="8">
    <source>
        <dbReference type="ARBA" id="ARBA00022692"/>
    </source>
</evidence>
<evidence type="ECO:0000313" key="15">
    <source>
        <dbReference type="EMBL" id="TNN17015.1"/>
    </source>
</evidence>
<evidence type="ECO:0000256" key="14">
    <source>
        <dbReference type="PIRNR" id="PIRNR028810"/>
    </source>
</evidence>
<feature type="transmembrane region" description="Helical" evidence="14">
    <location>
        <begin position="440"/>
        <end position="459"/>
    </location>
</feature>
<dbReference type="InterPro" id="IPR016900">
    <property type="entry name" value="Alg10"/>
</dbReference>
<dbReference type="STRING" id="6182.A0A4Z2DKI2"/>
<dbReference type="Pfam" id="PF04922">
    <property type="entry name" value="DIE2_ALG10"/>
    <property type="match status" value="1"/>
</dbReference>
<dbReference type="EC" id="2.4.1.256" evidence="4 14"/>
<protein>
    <recommendedName>
        <fullName evidence="5 14">Dol-P-Glc:Glc(2)Man(9)GlcNAc(2)-PP-Dol alpha-1,2-glucosyltransferase</fullName>
        <ecNumber evidence="4 14">2.4.1.256</ecNumber>
    </recommendedName>
</protein>
<gene>
    <name evidence="15" type="ORF">EWB00_011382</name>
</gene>
<keyword evidence="10 14" id="KW-1133">Transmembrane helix</keyword>
<keyword evidence="9" id="KW-0256">Endoplasmic reticulum</keyword>
<evidence type="ECO:0000256" key="11">
    <source>
        <dbReference type="ARBA" id="ARBA00023136"/>
    </source>
</evidence>
<comment type="function">
    <text evidence="12">Dol-P-Glc:Glc(2)Man(9)GlcNAc(2)-PP-Dol alpha-1,2-glucosyltransferase that operates in the biosynthetic pathway of dolichol-linked oligosaccharides, the glycan precursors employed in protein asparagine (N)-glycosylation. The assembly of dolichol-linked oligosaccharides begins on the cytosolic side of the endoplasmic reticulum membrane and finishes in its lumen. The sequential addition of sugars to dolichol pyrophosphate produces dolichol-linked oligosaccharides containing fourteen sugars, including two GlcNAcs, nine mannoses and three glucoses. Once assembled, the oligosaccharide is transferred from the lipid to nascent proteins by oligosaccharyltransferases. In the lumen of the endoplasmic reticulum, adds the third and last glucose residue from dolichyl phosphate glucose (Dol-P-Glc) onto the lipid-linked oligosaccharide intermediate Glc(2)Man(9)GlcNAc(2)-PP-Dol to produce Glc(3)Man(9)GlcNAc(2)-PP-Dol.</text>
</comment>
<evidence type="ECO:0000256" key="13">
    <source>
        <dbReference type="ARBA" id="ARBA00048064"/>
    </source>
</evidence>
<comment type="similarity">
    <text evidence="3 14">Belongs to the ALG10 glucosyltransferase family.</text>
</comment>
<comment type="caution">
    <text evidence="14">Lacks conserved residue(s) required for the propagation of feature annotation.</text>
</comment>
<dbReference type="EMBL" id="SKCS01000099">
    <property type="protein sequence ID" value="TNN17015.1"/>
    <property type="molecule type" value="Genomic_DNA"/>
</dbReference>